<proteinExistence type="predicted"/>
<sequence length="1362" mass="150710">MATIDRTLDADKMLTLVCYDDDAAGLLYHRRVLFTKVADGRWIRGSPDGGDCEGDFNGVDVRPLAPSESLQVVPDATMYVFRGPLRTAARIATMHEQAREVTEVLGAVPAPGAGGVVGPSWRVADSPSVEFDQVVTAPRLADSTDDREDGVRVQGLALIDGNAQLVEFVKDSDHDARLARKRGRLPGGASGDLRLLGHFLNSAQRQALPLSEAMELMTPEASAGRPHPGPEAIQEFLESDPGIGGDLQVWLDALMHKSGVSENSFVARALRDRAQVVRLEIGCDQIGSTNLACIDQAVLGFNAIQEVQRDPSSAGLSIGTFGSYDEIGGARLHGYDTWPGHGQKEEAKTMEVQRKWREVLAAERRCSDDRDGPPDLKSEAKAKANDLCCVGEKNLAPYQPDLLKVVKGKTVPKPAVGLLPPEEAAFLIDPDRYLVRSQPEIDAWNEKHPTFRPYWEPPLRQDRSARLDLYRKLYGKGLLGFRTRIKAKVGIFFLWKSSRRGIRLVVGARMPNGHHRLPPKTRLGGAGALSQLDGRLDQDELASLAQGCGPIAEVPNLSACVGDVEDAFYQFSVESMAEWFGLDDPVRCSEFGLSQIFDNDLERLRPARPTEKVFPVFLGMPQGWSWALHFCTTSVKHFTSMAIGGEHRLVQEGLPAPDLRSGPVSSVYVDNLATVGLSGSEVSSDYAAIKRELESVGFTLHEEGGDALLVENVGIVIDKGRCSIRHKPERAWRLYLGIKYLLKLRRVTGEAVRVLLGHCIHYLVLLRPAMSVFAHAYRFVNDSLGRTCELPGQVKREFRMMAGLVFLAESRLSVPPSDRAYCGDASGKGCAVMDTPMGPAEFRNLTRWKERWRFVEVEGDRGDTMRCAAYSVGCGIDLRLRYIESERNPADEAFLELYSGCGALTSGMAEVGLRVSVPFDIAEGPEFNLEKRGVQDVVIRWLNEGRIWYLHLGTPCTPWSIARKSRPAKSSVRVSREHVRFTARMIKLCTDLKVYFSIENPKTSSLFRQPEILKALEHADAFFVEYDCCRYGCSYKKPTLLATNCDSLNSLCLKCECQKPHEIPQGKVRPAVGCLARGAASRRWDRSPTAAARARAPPASLDLALGRGDRRLGHGSNLPLRELNVSERKAYTDANNKFVAFARHSGLPLDTADHVDEALERFMELLFLSGEPQSVARSALYGFAWCHPGMPHKDRRLYIRSRAALAGWRNLEPGGTRDPAPLEIAWWIADDLLQHGLALAAFLVVLCFDCYLRPGVGCTLRRSNVMPLAAAVHEVYDRWCLRLSPAESGQPSKTGAYDDSIVVGEVAGREWIARALAIIFPHVQCDHFIFPFGLREFEKCFKDSVVRLGISHLRLSPHCLRH</sequence>
<comment type="caution">
    <text evidence="1">The sequence shown here is derived from an EMBL/GenBank/DDBJ whole genome shotgun (WGS) entry which is preliminary data.</text>
</comment>
<dbReference type="Proteomes" id="UP001189429">
    <property type="component" value="Unassembled WGS sequence"/>
</dbReference>
<name>A0ABN9VS98_9DINO</name>
<evidence type="ECO:0000313" key="2">
    <source>
        <dbReference type="Proteomes" id="UP001189429"/>
    </source>
</evidence>
<evidence type="ECO:0000313" key="1">
    <source>
        <dbReference type="EMBL" id="CAK0876361.1"/>
    </source>
</evidence>
<reference evidence="1" key="1">
    <citation type="submission" date="2023-10" db="EMBL/GenBank/DDBJ databases">
        <authorList>
            <person name="Chen Y."/>
            <person name="Shah S."/>
            <person name="Dougan E. K."/>
            <person name="Thang M."/>
            <person name="Chan C."/>
        </authorList>
    </citation>
    <scope>NUCLEOTIDE SEQUENCE [LARGE SCALE GENOMIC DNA]</scope>
</reference>
<dbReference type="SUPFAM" id="SSF53335">
    <property type="entry name" value="S-adenosyl-L-methionine-dependent methyltransferases"/>
    <property type="match status" value="1"/>
</dbReference>
<feature type="non-terminal residue" evidence="1">
    <location>
        <position position="1362"/>
    </location>
</feature>
<accession>A0ABN9VS98</accession>
<dbReference type="EMBL" id="CAUYUJ010017619">
    <property type="protein sequence ID" value="CAK0876361.1"/>
    <property type="molecule type" value="Genomic_DNA"/>
</dbReference>
<dbReference type="InterPro" id="IPR029063">
    <property type="entry name" value="SAM-dependent_MTases_sf"/>
</dbReference>
<protein>
    <submittedName>
        <fullName evidence="1">Uncharacterized protein</fullName>
    </submittedName>
</protein>
<dbReference type="Gene3D" id="3.40.50.150">
    <property type="entry name" value="Vaccinia Virus protein VP39"/>
    <property type="match status" value="1"/>
</dbReference>
<gene>
    <name evidence="1" type="ORF">PCOR1329_LOCUS60773</name>
</gene>
<organism evidence="1 2">
    <name type="scientific">Prorocentrum cordatum</name>
    <dbReference type="NCBI Taxonomy" id="2364126"/>
    <lineage>
        <taxon>Eukaryota</taxon>
        <taxon>Sar</taxon>
        <taxon>Alveolata</taxon>
        <taxon>Dinophyceae</taxon>
        <taxon>Prorocentrales</taxon>
        <taxon>Prorocentraceae</taxon>
        <taxon>Prorocentrum</taxon>
    </lineage>
</organism>
<keyword evidence="2" id="KW-1185">Reference proteome</keyword>